<dbReference type="RefSeq" id="XP_005649575.1">
    <property type="nucleotide sequence ID" value="XM_005649518.1"/>
</dbReference>
<reference evidence="7 8" key="1">
    <citation type="journal article" date="2012" name="Genome Biol.">
        <title>The genome of the polar eukaryotic microalga coccomyxa subellipsoidea reveals traits of cold adaptation.</title>
        <authorList>
            <person name="Blanc G."/>
            <person name="Agarkova I."/>
            <person name="Grimwood J."/>
            <person name="Kuo A."/>
            <person name="Brueggeman A."/>
            <person name="Dunigan D."/>
            <person name="Gurnon J."/>
            <person name="Ladunga I."/>
            <person name="Lindquist E."/>
            <person name="Lucas S."/>
            <person name="Pangilinan J."/>
            <person name="Proschold T."/>
            <person name="Salamov A."/>
            <person name="Schmutz J."/>
            <person name="Weeks D."/>
            <person name="Yamada T."/>
            <person name="Claverie J.M."/>
            <person name="Grigoriev I."/>
            <person name="Van Etten J."/>
            <person name="Lomsadze A."/>
            <person name="Borodovsky M."/>
        </authorList>
    </citation>
    <scope>NUCLEOTIDE SEQUENCE [LARGE SCALE GENOMIC DNA]</scope>
    <source>
        <strain evidence="7 8">C-169</strain>
    </source>
</reference>
<evidence type="ECO:0000256" key="3">
    <source>
        <dbReference type="ARBA" id="ARBA00022692"/>
    </source>
</evidence>
<dbReference type="KEGG" id="csl:COCSUDRAFT_61280"/>
<comment type="caution">
    <text evidence="7">The sequence shown here is derived from an EMBL/GenBank/DDBJ whole genome shotgun (WGS) entry which is preliminary data.</text>
</comment>
<sequence length="546" mass="58639">MSFLVYDDVQCTTPWQLRQSLVDAASVTYTYHDGGPLAAVWGWVAASLANLLMATAIAELVSAYPVAGGSYVWCLELTDNKPEWTLLAWVTGWLNIVGQFAMTAVNAYFTSKLITTIWLLAGGRHSTNFDVFLIYSICLLLSGVVASSPTDALRVFATYSGAFLVTAGALVIVVLPMLAPSLQPASFVFLGAPETQFDSVSISTYMFLMALPKVNFAYITPQTPTFLAEETRHAAKVAPQAIIWSVVTSAFLGSCFLLCVLFCVQDPSTLLTGEANGYLVAQVFYDVFKGRFGTPVGGIICLGLLLLMALNATVISMAINARALWAFSRDGGLPLHKVWAAVNGSSGTPVNAVWAMTAAAFLLGLPILAFPDTLACNAVGIACVGLNISYGIPMLLRIIHPGNFEPGPFNLARLQPYLNVLALALMVVISVAFVMPLHIPINGNNLNWAIIPVALTAVLAFLLWHGPKPGAAADYRGSARLRDRRLMRACTCEGVPSAAVTPRRVTEITARNAPRPVTQIMAGNVPRRVTSAPPPNLRQEIMYRVP</sequence>
<feature type="transmembrane region" description="Helical" evidence="6">
    <location>
        <begin position="445"/>
        <end position="464"/>
    </location>
</feature>
<proteinExistence type="predicted"/>
<feature type="transmembrane region" description="Helical" evidence="6">
    <location>
        <begin position="352"/>
        <end position="371"/>
    </location>
</feature>
<feature type="transmembrane region" description="Helical" evidence="6">
    <location>
        <begin position="159"/>
        <end position="179"/>
    </location>
</feature>
<feature type="transmembrane region" description="Helical" evidence="6">
    <location>
        <begin position="51"/>
        <end position="74"/>
    </location>
</feature>
<dbReference type="EMBL" id="AGSI01000004">
    <property type="protein sequence ID" value="EIE25031.1"/>
    <property type="molecule type" value="Genomic_DNA"/>
</dbReference>
<dbReference type="PIRSF" id="PIRSF006060">
    <property type="entry name" value="AA_transporter"/>
    <property type="match status" value="1"/>
</dbReference>
<comment type="subcellular location">
    <subcellularLocation>
        <location evidence="1">Membrane</location>
        <topology evidence="1">Multi-pass membrane protein</topology>
    </subcellularLocation>
</comment>
<feature type="transmembrane region" description="Helical" evidence="6">
    <location>
        <begin position="86"/>
        <end position="109"/>
    </location>
</feature>
<evidence type="ECO:0000313" key="8">
    <source>
        <dbReference type="Proteomes" id="UP000007264"/>
    </source>
</evidence>
<feature type="transmembrane region" description="Helical" evidence="6">
    <location>
        <begin position="129"/>
        <end position="147"/>
    </location>
</feature>
<name>I0Z312_COCSC</name>
<evidence type="ECO:0000256" key="6">
    <source>
        <dbReference type="SAM" id="Phobius"/>
    </source>
</evidence>
<dbReference type="OrthoDB" id="3257095at2759"/>
<dbReference type="Pfam" id="PF13520">
    <property type="entry name" value="AA_permease_2"/>
    <property type="match status" value="1"/>
</dbReference>
<keyword evidence="5 6" id="KW-0472">Membrane</keyword>
<dbReference type="GO" id="GO:0006865">
    <property type="term" value="P:amino acid transport"/>
    <property type="evidence" value="ECO:0007669"/>
    <property type="project" value="InterPro"/>
</dbReference>
<dbReference type="PANTHER" id="PTHR45649">
    <property type="entry name" value="AMINO-ACID PERMEASE BAT1"/>
    <property type="match status" value="1"/>
</dbReference>
<dbReference type="InterPro" id="IPR002293">
    <property type="entry name" value="AA/rel_permease1"/>
</dbReference>
<dbReference type="GeneID" id="17043034"/>
<dbReference type="PROSITE" id="PS00218">
    <property type="entry name" value="AMINO_ACID_PERMEASE_1"/>
    <property type="match status" value="1"/>
</dbReference>
<feature type="transmembrane region" description="Helical" evidence="6">
    <location>
        <begin position="296"/>
        <end position="319"/>
    </location>
</feature>
<gene>
    <name evidence="7" type="ORF">COCSUDRAFT_61280</name>
</gene>
<keyword evidence="8" id="KW-1185">Reference proteome</keyword>
<dbReference type="eggNOG" id="KOG1289">
    <property type="taxonomic scope" value="Eukaryota"/>
</dbReference>
<evidence type="ECO:0008006" key="9">
    <source>
        <dbReference type="Google" id="ProtNLM"/>
    </source>
</evidence>
<dbReference type="AlphaFoldDB" id="I0Z312"/>
<accession>I0Z312</accession>
<dbReference type="Proteomes" id="UP000007264">
    <property type="component" value="Unassembled WGS sequence"/>
</dbReference>
<organism evidence="7 8">
    <name type="scientific">Coccomyxa subellipsoidea (strain C-169)</name>
    <name type="common">Green microalga</name>
    <dbReference type="NCBI Taxonomy" id="574566"/>
    <lineage>
        <taxon>Eukaryota</taxon>
        <taxon>Viridiplantae</taxon>
        <taxon>Chlorophyta</taxon>
        <taxon>core chlorophytes</taxon>
        <taxon>Trebouxiophyceae</taxon>
        <taxon>Trebouxiophyceae incertae sedis</taxon>
        <taxon>Coccomyxaceae</taxon>
        <taxon>Coccomyxa</taxon>
        <taxon>Coccomyxa subellipsoidea</taxon>
    </lineage>
</organism>
<evidence type="ECO:0000313" key="7">
    <source>
        <dbReference type="EMBL" id="EIE25031.1"/>
    </source>
</evidence>
<feature type="transmembrane region" description="Helical" evidence="6">
    <location>
        <begin position="241"/>
        <end position="264"/>
    </location>
</feature>
<dbReference type="GO" id="GO:0022857">
    <property type="term" value="F:transmembrane transporter activity"/>
    <property type="evidence" value="ECO:0007669"/>
    <property type="project" value="InterPro"/>
</dbReference>
<protein>
    <recommendedName>
        <fullName evidence="9">Amino acid transporter</fullName>
    </recommendedName>
</protein>
<evidence type="ECO:0000256" key="5">
    <source>
        <dbReference type="ARBA" id="ARBA00023136"/>
    </source>
</evidence>
<evidence type="ECO:0000256" key="2">
    <source>
        <dbReference type="ARBA" id="ARBA00022448"/>
    </source>
</evidence>
<keyword evidence="4 6" id="KW-1133">Transmembrane helix</keyword>
<dbReference type="InterPro" id="IPR004840">
    <property type="entry name" value="Amino_acid_permease_CS"/>
</dbReference>
<keyword evidence="3 6" id="KW-0812">Transmembrane</keyword>
<dbReference type="PANTHER" id="PTHR45649:SF26">
    <property type="entry name" value="OS04G0435100 PROTEIN"/>
    <property type="match status" value="1"/>
</dbReference>
<evidence type="ECO:0000256" key="4">
    <source>
        <dbReference type="ARBA" id="ARBA00022989"/>
    </source>
</evidence>
<feature type="transmembrane region" description="Helical" evidence="6">
    <location>
        <begin position="377"/>
        <end position="396"/>
    </location>
</feature>
<dbReference type="Gene3D" id="1.20.1740.10">
    <property type="entry name" value="Amino acid/polyamine transporter I"/>
    <property type="match status" value="1"/>
</dbReference>
<keyword evidence="2" id="KW-0813">Transport</keyword>
<evidence type="ECO:0000256" key="1">
    <source>
        <dbReference type="ARBA" id="ARBA00004141"/>
    </source>
</evidence>
<dbReference type="GO" id="GO:0016020">
    <property type="term" value="C:membrane"/>
    <property type="evidence" value="ECO:0007669"/>
    <property type="project" value="UniProtKB-SubCell"/>
</dbReference>
<feature type="transmembrane region" description="Helical" evidence="6">
    <location>
        <begin position="417"/>
        <end position="439"/>
    </location>
</feature>